<keyword evidence="2" id="KW-1185">Reference proteome</keyword>
<dbReference type="Proteomes" id="UP001174677">
    <property type="component" value="Chromosome 18"/>
</dbReference>
<sequence>MNWLCKLFEQCTLDEVNLVCMILWAIWRHRNDVLWNDVHKDPSQVVSSASAFLLQWQQAQAPCNTAAPVNSQVYGVDSAVVWRKPVDGYIKCNVDASVPSNGQGVGAD</sequence>
<evidence type="ECO:0000313" key="1">
    <source>
        <dbReference type="EMBL" id="KAJ9136096.1"/>
    </source>
</evidence>
<accession>A0ABQ9KGW8</accession>
<comment type="caution">
    <text evidence="1">The sequence shown here is derived from an EMBL/GenBank/DDBJ whole genome shotgun (WGS) entry which is preliminary data.</text>
</comment>
<evidence type="ECO:0000313" key="2">
    <source>
        <dbReference type="Proteomes" id="UP001174677"/>
    </source>
</evidence>
<organism evidence="1 2">
    <name type="scientific">Hevea brasiliensis</name>
    <name type="common">Para rubber tree</name>
    <name type="synonym">Siphonia brasiliensis</name>
    <dbReference type="NCBI Taxonomy" id="3981"/>
    <lineage>
        <taxon>Eukaryota</taxon>
        <taxon>Viridiplantae</taxon>
        <taxon>Streptophyta</taxon>
        <taxon>Embryophyta</taxon>
        <taxon>Tracheophyta</taxon>
        <taxon>Spermatophyta</taxon>
        <taxon>Magnoliopsida</taxon>
        <taxon>eudicotyledons</taxon>
        <taxon>Gunneridae</taxon>
        <taxon>Pentapetalae</taxon>
        <taxon>rosids</taxon>
        <taxon>fabids</taxon>
        <taxon>Malpighiales</taxon>
        <taxon>Euphorbiaceae</taxon>
        <taxon>Crotonoideae</taxon>
        <taxon>Micrandreae</taxon>
        <taxon>Hevea</taxon>
    </lineage>
</organism>
<name>A0ABQ9KGW8_HEVBR</name>
<proteinExistence type="predicted"/>
<protein>
    <recommendedName>
        <fullName evidence="3">RNase H type-1 domain-containing protein</fullName>
    </recommendedName>
</protein>
<gene>
    <name evidence="1" type="ORF">P3X46_033208</name>
</gene>
<reference evidence="1 2" key="1">
    <citation type="journal article" date="2023" name="Plant Biotechnol. J.">
        <title>Chromosome-level wild Hevea brasiliensis genome provides new tools for genomic-assisted breeding and valuable loci to elevate rubber yield.</title>
        <authorList>
            <person name="Cheng H."/>
            <person name="Song X."/>
            <person name="Hu Y."/>
            <person name="Wu T."/>
            <person name="Yang Q."/>
            <person name="An Z."/>
            <person name="Feng S."/>
            <person name="Deng Z."/>
            <person name="Wu W."/>
            <person name="Zeng X."/>
            <person name="Tu M."/>
            <person name="Wang X."/>
            <person name="Huang H."/>
        </authorList>
    </citation>
    <scope>NUCLEOTIDE SEQUENCE [LARGE SCALE GENOMIC DNA]</scope>
    <source>
        <strain evidence="1">MT/VB/25A 57/8</strain>
    </source>
</reference>
<evidence type="ECO:0008006" key="3">
    <source>
        <dbReference type="Google" id="ProtNLM"/>
    </source>
</evidence>
<dbReference type="EMBL" id="JARPOI010000018">
    <property type="protein sequence ID" value="KAJ9136096.1"/>
    <property type="molecule type" value="Genomic_DNA"/>
</dbReference>